<name>Q1ZSZ2_PHOAS</name>
<comment type="caution">
    <text evidence="1">The sequence shown here is derived from an EMBL/GenBank/DDBJ whole genome shotgun (WGS) entry which is preliminary data.</text>
</comment>
<proteinExistence type="predicted"/>
<evidence type="ECO:0000313" key="1">
    <source>
        <dbReference type="EMBL" id="EAS64835.1"/>
    </source>
</evidence>
<dbReference type="AlphaFoldDB" id="Q1ZSZ2"/>
<dbReference type="HOGENOM" id="CLU_3255527_0_0_6"/>
<reference evidence="1 2" key="1">
    <citation type="journal article" date="2009" name="Proc. Natl. Acad. Sci. U.S.A.">
        <title>The genomic basis of trophic strategy in marine bacteria.</title>
        <authorList>
            <person name="Lauro F.M."/>
            <person name="McDougald D."/>
            <person name="Thomas T."/>
            <person name="Williams T.J."/>
            <person name="Egan S."/>
            <person name="Rice S."/>
            <person name="DeMaere M.Z."/>
            <person name="Ting L."/>
            <person name="Ertan H."/>
            <person name="Johnson J."/>
            <person name="Ferriera S."/>
            <person name="Lapidus A."/>
            <person name="Anderson I."/>
            <person name="Kyrpides N."/>
            <person name="Munk A.C."/>
            <person name="Detter C."/>
            <person name="Han C.S."/>
            <person name="Brown M.V."/>
            <person name="Robb F.T."/>
            <person name="Kjelleberg S."/>
            <person name="Cavicchioli R."/>
        </authorList>
    </citation>
    <scope>NUCLEOTIDE SEQUENCE [LARGE SCALE GENOMIC DNA]</scope>
    <source>
        <strain evidence="1 2">S14</strain>
    </source>
</reference>
<sequence length="42" mass="4753">MLDNSKISIFVGEIGSYDKASYRCSFDRVLDVVADIIKKNEL</sequence>
<organism evidence="1 2">
    <name type="scientific">Photobacterium angustum (strain S14 / CCUG 15956)</name>
    <name type="common">Vibrio sp. (strain S14 / CCUG 15956)</name>
    <dbReference type="NCBI Taxonomy" id="314292"/>
    <lineage>
        <taxon>Bacteria</taxon>
        <taxon>Pseudomonadati</taxon>
        <taxon>Pseudomonadota</taxon>
        <taxon>Gammaproteobacteria</taxon>
        <taxon>Vibrionales</taxon>
        <taxon>Vibrionaceae</taxon>
        <taxon>Photobacterium</taxon>
    </lineage>
</organism>
<dbReference type="Proteomes" id="UP000001603">
    <property type="component" value="Unassembled WGS sequence"/>
</dbReference>
<accession>Q1ZSZ2</accession>
<dbReference type="EMBL" id="AAOJ01000002">
    <property type="protein sequence ID" value="EAS64835.1"/>
    <property type="molecule type" value="Genomic_DNA"/>
</dbReference>
<gene>
    <name evidence="1" type="ORF">VAS14_03928</name>
</gene>
<protein>
    <submittedName>
        <fullName evidence="1">Uncharacterized protein</fullName>
    </submittedName>
</protein>
<evidence type="ECO:0000313" key="2">
    <source>
        <dbReference type="Proteomes" id="UP000001603"/>
    </source>
</evidence>